<gene>
    <name evidence="2" type="ORF">BaRGS_00008895</name>
</gene>
<feature type="compositionally biased region" description="Acidic residues" evidence="1">
    <location>
        <begin position="12"/>
        <end position="27"/>
    </location>
</feature>
<accession>A0ABD0LJW2</accession>
<proteinExistence type="predicted"/>
<name>A0ABD0LJW2_9CAEN</name>
<evidence type="ECO:0000313" key="2">
    <source>
        <dbReference type="EMBL" id="KAK7499804.1"/>
    </source>
</evidence>
<organism evidence="2 3">
    <name type="scientific">Batillaria attramentaria</name>
    <dbReference type="NCBI Taxonomy" id="370345"/>
    <lineage>
        <taxon>Eukaryota</taxon>
        <taxon>Metazoa</taxon>
        <taxon>Spiralia</taxon>
        <taxon>Lophotrochozoa</taxon>
        <taxon>Mollusca</taxon>
        <taxon>Gastropoda</taxon>
        <taxon>Caenogastropoda</taxon>
        <taxon>Sorbeoconcha</taxon>
        <taxon>Cerithioidea</taxon>
        <taxon>Batillariidae</taxon>
        <taxon>Batillaria</taxon>
    </lineage>
</organism>
<feature type="region of interest" description="Disordered" evidence="1">
    <location>
        <begin position="1"/>
        <end position="50"/>
    </location>
</feature>
<evidence type="ECO:0000256" key="1">
    <source>
        <dbReference type="SAM" id="MobiDB-lite"/>
    </source>
</evidence>
<dbReference type="EMBL" id="JACVVK020000041">
    <property type="protein sequence ID" value="KAK7499804.1"/>
    <property type="molecule type" value="Genomic_DNA"/>
</dbReference>
<dbReference type="Proteomes" id="UP001519460">
    <property type="component" value="Unassembled WGS sequence"/>
</dbReference>
<feature type="compositionally biased region" description="Basic residues" evidence="1">
    <location>
        <begin position="35"/>
        <end position="47"/>
    </location>
</feature>
<keyword evidence="3" id="KW-1185">Reference proteome</keyword>
<evidence type="ECO:0000313" key="3">
    <source>
        <dbReference type="Proteomes" id="UP001519460"/>
    </source>
</evidence>
<dbReference type="AlphaFoldDB" id="A0ABD0LJW2"/>
<reference evidence="2 3" key="1">
    <citation type="journal article" date="2023" name="Sci. Data">
        <title>Genome assembly of the Korean intertidal mud-creeper Batillaria attramentaria.</title>
        <authorList>
            <person name="Patra A.K."/>
            <person name="Ho P.T."/>
            <person name="Jun S."/>
            <person name="Lee S.J."/>
            <person name="Kim Y."/>
            <person name="Won Y.J."/>
        </authorList>
    </citation>
    <scope>NUCLEOTIDE SEQUENCE [LARGE SCALE GENOMIC DNA]</scope>
    <source>
        <strain evidence="2">Wonlab-2016</strain>
    </source>
</reference>
<protein>
    <submittedName>
        <fullName evidence="2">Uncharacterized protein</fullName>
    </submittedName>
</protein>
<sequence>MPGTKNNTEIEVLVEEDNNNNDTEEADPTPAKNSLPRKKKPGRKKIHDWRTPLEKASTVQHGIRSVLCARTPSAFKTICPISCW</sequence>
<comment type="caution">
    <text evidence="2">The sequence shown here is derived from an EMBL/GenBank/DDBJ whole genome shotgun (WGS) entry which is preliminary data.</text>
</comment>